<feature type="chain" id="PRO_5039093919" evidence="2">
    <location>
        <begin position="20"/>
        <end position="103"/>
    </location>
</feature>
<gene>
    <name evidence="3" type="ORF">G4P62_017337</name>
</gene>
<evidence type="ECO:0000313" key="3">
    <source>
        <dbReference type="EMBL" id="KAF7211093.1"/>
    </source>
</evidence>
<sequence length="103" mass="11842">MKFVLIAAVFSLALTQVSSAGISDSKAKRKETFSIDVPMEVQNFLGNKQQEFLQLQEQMKAAASNFQSQARPVMEDFQRKMDNLFSKIAEQAQRSHQHQRHRK</sequence>
<accession>A0A9D2Y030</accession>
<proteinExistence type="predicted"/>
<name>A0A9D2Y030_NOTFU</name>
<evidence type="ECO:0000313" key="4">
    <source>
        <dbReference type="Proteomes" id="UP000822369"/>
    </source>
</evidence>
<evidence type="ECO:0000256" key="1">
    <source>
        <dbReference type="SAM" id="Coils"/>
    </source>
</evidence>
<dbReference type="Proteomes" id="UP000822369">
    <property type="component" value="Chromosome 12"/>
</dbReference>
<protein>
    <submittedName>
        <fullName evidence="3">Type-4 ice-structuring protein-like</fullName>
    </submittedName>
</protein>
<feature type="signal peptide" evidence="2">
    <location>
        <begin position="1"/>
        <end position="19"/>
    </location>
</feature>
<dbReference type="AlphaFoldDB" id="A0A9D2Y030"/>
<organism evidence="3 4">
    <name type="scientific">Nothobranchius furzeri</name>
    <name type="common">Turquoise killifish</name>
    <dbReference type="NCBI Taxonomy" id="105023"/>
    <lineage>
        <taxon>Eukaryota</taxon>
        <taxon>Metazoa</taxon>
        <taxon>Chordata</taxon>
        <taxon>Craniata</taxon>
        <taxon>Vertebrata</taxon>
        <taxon>Euteleostomi</taxon>
        <taxon>Actinopterygii</taxon>
        <taxon>Neopterygii</taxon>
        <taxon>Teleostei</taxon>
        <taxon>Neoteleostei</taxon>
        <taxon>Acanthomorphata</taxon>
        <taxon>Ovalentaria</taxon>
        <taxon>Atherinomorphae</taxon>
        <taxon>Cyprinodontiformes</taxon>
        <taxon>Nothobranchiidae</taxon>
        <taxon>Nothobranchius</taxon>
    </lineage>
</organism>
<keyword evidence="1" id="KW-0175">Coiled coil</keyword>
<evidence type="ECO:0000256" key="2">
    <source>
        <dbReference type="SAM" id="SignalP"/>
    </source>
</evidence>
<dbReference type="KEGG" id="nfu:107394746"/>
<feature type="coiled-coil region" evidence="1">
    <location>
        <begin position="45"/>
        <end position="94"/>
    </location>
</feature>
<reference evidence="3" key="1">
    <citation type="submission" date="2020-03" db="EMBL/GenBank/DDBJ databases">
        <title>Intra-Species Differences in Population Size shape Life History and Genome Evolution.</title>
        <authorList>
            <person name="Willemsen D."/>
            <person name="Cui R."/>
            <person name="Valenzano D.R."/>
        </authorList>
    </citation>
    <scope>NUCLEOTIDE SEQUENCE</scope>
    <source>
        <strain evidence="3">GRZ</strain>
        <tissue evidence="3">Whole</tissue>
    </source>
</reference>
<dbReference type="EMBL" id="JAAVVJ010000012">
    <property type="protein sequence ID" value="KAF7211093.1"/>
    <property type="molecule type" value="Genomic_DNA"/>
</dbReference>
<keyword evidence="2" id="KW-0732">Signal</keyword>
<comment type="caution">
    <text evidence="3">The sequence shown here is derived from an EMBL/GenBank/DDBJ whole genome shotgun (WGS) entry which is preliminary data.</text>
</comment>